<evidence type="ECO:0000256" key="7">
    <source>
        <dbReference type="SAM" id="MobiDB-lite"/>
    </source>
</evidence>
<proteinExistence type="inferred from homology"/>
<comment type="catalytic activity">
    <reaction evidence="5">
        <text>N,N-dimethyl-1,4-phenylenediamine + anthranilate + 2 NAD(+) = 2-(4-dimethylaminophenyl)diazenylbenzoate + 2 NADH + 2 H(+)</text>
        <dbReference type="Rhea" id="RHEA:55872"/>
        <dbReference type="ChEBI" id="CHEBI:15378"/>
        <dbReference type="ChEBI" id="CHEBI:15783"/>
        <dbReference type="ChEBI" id="CHEBI:16567"/>
        <dbReference type="ChEBI" id="CHEBI:57540"/>
        <dbReference type="ChEBI" id="CHEBI:57945"/>
        <dbReference type="ChEBI" id="CHEBI:71579"/>
        <dbReference type="EC" id="1.7.1.17"/>
    </reaction>
    <physiologicalReaction direction="right-to-left" evidence="5">
        <dbReference type="Rhea" id="RHEA:55874"/>
    </physiologicalReaction>
</comment>
<evidence type="ECO:0000313" key="9">
    <source>
        <dbReference type="EMBL" id="AQS83852.1"/>
    </source>
</evidence>
<evidence type="ECO:0000256" key="5">
    <source>
        <dbReference type="ARBA" id="ARBA00048542"/>
    </source>
</evidence>
<gene>
    <name evidence="6" type="primary">azoR</name>
    <name evidence="9" type="ORF">A0U92_02630</name>
</gene>
<evidence type="ECO:0000256" key="4">
    <source>
        <dbReference type="ARBA" id="ARBA00023027"/>
    </source>
</evidence>
<comment type="function">
    <text evidence="6">Also exhibits azoreductase activity. Catalyzes the reductive cleavage of the azo bond in aromatic azo compounds to the corresponding amines.</text>
</comment>
<dbReference type="KEGG" id="aace:A0U92_02630"/>
<comment type="catalytic activity">
    <reaction evidence="6">
        <text>2 a quinone + NADH + H(+) = 2 a 1,4-benzosemiquinone + NAD(+)</text>
        <dbReference type="Rhea" id="RHEA:65952"/>
        <dbReference type="ChEBI" id="CHEBI:15378"/>
        <dbReference type="ChEBI" id="CHEBI:57540"/>
        <dbReference type="ChEBI" id="CHEBI:57945"/>
        <dbReference type="ChEBI" id="CHEBI:132124"/>
        <dbReference type="ChEBI" id="CHEBI:134225"/>
    </reaction>
</comment>
<dbReference type="InterPro" id="IPR050104">
    <property type="entry name" value="FMN-dep_NADH:Q_OxRdtase_AzoR1"/>
</dbReference>
<feature type="binding site" evidence="6">
    <location>
        <begin position="52"/>
        <end position="54"/>
    </location>
    <ligand>
        <name>FMN</name>
        <dbReference type="ChEBI" id="CHEBI:58210"/>
    </ligand>
</feature>
<dbReference type="Proteomes" id="UP000188937">
    <property type="component" value="Chromosome"/>
</dbReference>
<name>A0A1U9KDJ3_ACEAC</name>
<dbReference type="GO" id="GO:0016652">
    <property type="term" value="F:oxidoreductase activity, acting on NAD(P)H as acceptor"/>
    <property type="evidence" value="ECO:0007669"/>
    <property type="project" value="UniProtKB-UniRule"/>
</dbReference>
<dbReference type="InterPro" id="IPR023048">
    <property type="entry name" value="NADH:quinone_OxRdtase_FMN_depd"/>
</dbReference>
<dbReference type="GO" id="GO:0010181">
    <property type="term" value="F:FMN binding"/>
    <property type="evidence" value="ECO:0007669"/>
    <property type="project" value="UniProtKB-UniRule"/>
</dbReference>
<dbReference type="GO" id="GO:0016655">
    <property type="term" value="F:oxidoreductase activity, acting on NAD(P)H, quinone or similar compound as acceptor"/>
    <property type="evidence" value="ECO:0007669"/>
    <property type="project" value="InterPro"/>
</dbReference>
<dbReference type="Gene3D" id="3.40.50.360">
    <property type="match status" value="1"/>
</dbReference>
<reference evidence="9 10" key="1">
    <citation type="submission" date="2016-03" db="EMBL/GenBank/DDBJ databases">
        <title>Acetic acid bacteria sequencing.</title>
        <authorList>
            <person name="Brandt J."/>
            <person name="Jakob F."/>
            <person name="Vogel R.F."/>
        </authorList>
    </citation>
    <scope>NUCLEOTIDE SEQUENCE [LARGE SCALE GENOMIC DNA]</scope>
    <source>
        <strain evidence="9 10">TMW2.1153</strain>
    </source>
</reference>
<comment type="cofactor">
    <cofactor evidence="6">
        <name>FMN</name>
        <dbReference type="ChEBI" id="CHEBI:58210"/>
    </cofactor>
    <text evidence="6">Binds 1 FMN per subunit.</text>
</comment>
<keyword evidence="2 6" id="KW-0288">FMN</keyword>
<dbReference type="Pfam" id="PF02525">
    <property type="entry name" value="Flavodoxin_2"/>
    <property type="match status" value="1"/>
</dbReference>
<evidence type="ECO:0000313" key="10">
    <source>
        <dbReference type="Proteomes" id="UP000188937"/>
    </source>
</evidence>
<feature type="binding site" evidence="6">
    <location>
        <position position="39"/>
    </location>
    <ligand>
        <name>FMN</name>
        <dbReference type="ChEBI" id="CHEBI:58210"/>
    </ligand>
</feature>
<dbReference type="AlphaFoldDB" id="A0A1U9KDJ3"/>
<keyword evidence="3 6" id="KW-0560">Oxidoreductase</keyword>
<dbReference type="GO" id="GO:0009055">
    <property type="term" value="F:electron transfer activity"/>
    <property type="evidence" value="ECO:0007669"/>
    <property type="project" value="UniProtKB-UniRule"/>
</dbReference>
<evidence type="ECO:0000256" key="1">
    <source>
        <dbReference type="ARBA" id="ARBA00022630"/>
    </source>
</evidence>
<comment type="caution">
    <text evidence="6">Lacks conserved residue(s) required for the propagation of feature annotation.</text>
</comment>
<feature type="domain" description="Flavodoxin-like fold" evidence="8">
    <location>
        <begin position="32"/>
        <end position="235"/>
    </location>
</feature>
<dbReference type="EMBL" id="CP014692">
    <property type="protein sequence ID" value="AQS83852.1"/>
    <property type="molecule type" value="Genomic_DNA"/>
</dbReference>
<evidence type="ECO:0000256" key="3">
    <source>
        <dbReference type="ARBA" id="ARBA00023002"/>
    </source>
</evidence>
<protein>
    <recommendedName>
        <fullName evidence="6">FMN dependent NADH:quinone oxidoreductase</fullName>
        <ecNumber evidence="6">1.6.5.-</ecNumber>
    </recommendedName>
    <alternativeName>
        <fullName evidence="6">Azo-dye reductase</fullName>
    </alternativeName>
    <alternativeName>
        <fullName evidence="6">FMN-dependent NADH-azo compound oxidoreductase</fullName>
    </alternativeName>
    <alternativeName>
        <fullName evidence="6">FMN-dependent NADH-azoreductase</fullName>
        <ecNumber evidence="6">1.7.1.17</ecNumber>
    </alternativeName>
</protein>
<dbReference type="InterPro" id="IPR029039">
    <property type="entry name" value="Flavoprotein-like_sf"/>
</dbReference>
<dbReference type="EC" id="1.7.1.17" evidence="6"/>
<dbReference type="SUPFAM" id="SSF52218">
    <property type="entry name" value="Flavoproteins"/>
    <property type="match status" value="1"/>
</dbReference>
<comment type="similarity">
    <text evidence="6">Belongs to the azoreductase type 1 family.</text>
</comment>
<sequence length="246" mass="26687">MEVFLFVTDIITFFSPTDRLRKDNAMTKTPLNILHVSSSPQPQRSGQQFGGSHSRELTGHFLDRWRQTRPDDLVVERDVGTNPPAAVTRNWLRGSFSDPATYDDSIRSALAESDVLAHELLKADVIVAGVAVYNFGVPAQLKAWIDNIVRVGLTFSVTNGEKGMLAPGKHLVIATSAGSRESGDVDSGADAAIAAVREPLFHLGVSKIDVVSVYGALSKKDYFEASLAAAFKKIDVLVGDIQKEFS</sequence>
<evidence type="ECO:0000259" key="8">
    <source>
        <dbReference type="Pfam" id="PF02525"/>
    </source>
</evidence>
<keyword evidence="10" id="KW-1185">Reference proteome</keyword>
<dbReference type="OrthoDB" id="9787136at2"/>
<dbReference type="EC" id="1.6.5.-" evidence="6"/>
<evidence type="ECO:0000256" key="6">
    <source>
        <dbReference type="HAMAP-Rule" id="MF_01216"/>
    </source>
</evidence>
<keyword evidence="4 6" id="KW-0520">NAD</keyword>
<organism evidence="9 10">
    <name type="scientific">Acetobacter aceti</name>
    <dbReference type="NCBI Taxonomy" id="435"/>
    <lineage>
        <taxon>Bacteria</taxon>
        <taxon>Pseudomonadati</taxon>
        <taxon>Pseudomonadota</taxon>
        <taxon>Alphaproteobacteria</taxon>
        <taxon>Acetobacterales</taxon>
        <taxon>Acetobacteraceae</taxon>
        <taxon>Acetobacter</taxon>
        <taxon>Acetobacter subgen. Acetobacter</taxon>
    </lineage>
</organism>
<dbReference type="InterPro" id="IPR003680">
    <property type="entry name" value="Flavodoxin_fold"/>
</dbReference>
<comment type="subunit">
    <text evidence="6">Homodimer.</text>
</comment>
<dbReference type="PANTHER" id="PTHR43741:SF4">
    <property type="entry name" value="FMN-DEPENDENT NADH:QUINONE OXIDOREDUCTASE"/>
    <property type="match status" value="1"/>
</dbReference>
<evidence type="ECO:0000256" key="2">
    <source>
        <dbReference type="ARBA" id="ARBA00022643"/>
    </source>
</evidence>
<comment type="function">
    <text evidence="6">Quinone reductase that provides resistance to thiol-specific stress caused by electrophilic quinones.</text>
</comment>
<keyword evidence="1 6" id="KW-0285">Flavoprotein</keyword>
<accession>A0A1U9KDJ3</accession>
<feature type="compositionally biased region" description="Low complexity" evidence="7">
    <location>
        <begin position="37"/>
        <end position="52"/>
    </location>
</feature>
<dbReference type="HAMAP" id="MF_01216">
    <property type="entry name" value="Azoreductase_type1"/>
    <property type="match status" value="1"/>
</dbReference>
<dbReference type="PANTHER" id="PTHR43741">
    <property type="entry name" value="FMN-DEPENDENT NADH-AZOREDUCTASE 1"/>
    <property type="match status" value="1"/>
</dbReference>
<dbReference type="STRING" id="435.A0U92_02630"/>
<feature type="region of interest" description="Disordered" evidence="7">
    <location>
        <begin position="35"/>
        <end position="54"/>
    </location>
</feature>